<dbReference type="Proteomes" id="UP000695022">
    <property type="component" value="Unplaced"/>
</dbReference>
<reference evidence="4" key="1">
    <citation type="submission" date="2025-08" db="UniProtKB">
        <authorList>
            <consortium name="RefSeq"/>
        </authorList>
    </citation>
    <scope>IDENTIFICATION</scope>
</reference>
<sequence>MYNPTMRETYGSTQPPGVSPPPYTLDSNMAGSEGHTQPPPYDESPYSQEPPPSYTTIFGKIKQARTESNGCLEFLKKILVIVLGTIGCSICLGITLALPITMIIIGSVYLHDCPIDRFIPVYLIVGGCFGLLKSVMSLCHRARLRLQDSDSTGNLGDDDNVRQGPIDSLISCFLLAWFICGCAWVYRIYQPPFEPAYPGDTNYCNQTVYLFAFATLTLSLAVVGITFCCAVCIAACAGCIAACMGATTTVPPDSR</sequence>
<evidence type="ECO:0000313" key="3">
    <source>
        <dbReference type="Proteomes" id="UP000695022"/>
    </source>
</evidence>
<organism evidence="3 4">
    <name type="scientific">Priapulus caudatus</name>
    <name type="common">Priapulid worm</name>
    <dbReference type="NCBI Taxonomy" id="37621"/>
    <lineage>
        <taxon>Eukaryota</taxon>
        <taxon>Metazoa</taxon>
        <taxon>Ecdysozoa</taxon>
        <taxon>Scalidophora</taxon>
        <taxon>Priapulida</taxon>
        <taxon>Priapulimorpha</taxon>
        <taxon>Priapulimorphida</taxon>
        <taxon>Priapulidae</taxon>
        <taxon>Priapulus</taxon>
    </lineage>
</organism>
<keyword evidence="2" id="KW-1133">Transmembrane helix</keyword>
<feature type="compositionally biased region" description="Pro residues" evidence="1">
    <location>
        <begin position="37"/>
        <end position="49"/>
    </location>
</feature>
<dbReference type="PANTHER" id="PTHR33444">
    <property type="entry name" value="SI:DKEY-19B23.12-RELATED"/>
    <property type="match status" value="1"/>
</dbReference>
<feature type="transmembrane region" description="Helical" evidence="2">
    <location>
        <begin position="118"/>
        <end position="136"/>
    </location>
</feature>
<dbReference type="PANTHER" id="PTHR33444:SF2">
    <property type="entry name" value="MARVEL DOMAIN-CONTAINING PROTEIN"/>
    <property type="match status" value="1"/>
</dbReference>
<feature type="region of interest" description="Disordered" evidence="1">
    <location>
        <begin position="1"/>
        <end position="49"/>
    </location>
</feature>
<feature type="transmembrane region" description="Helical" evidence="2">
    <location>
        <begin position="169"/>
        <end position="189"/>
    </location>
</feature>
<dbReference type="GeneID" id="106817306"/>
<feature type="transmembrane region" description="Helical" evidence="2">
    <location>
        <begin position="209"/>
        <end position="242"/>
    </location>
</feature>
<name>A0ABM1EZ34_PRICU</name>
<dbReference type="InterPro" id="IPR040350">
    <property type="entry name" value="TMEM272"/>
</dbReference>
<protein>
    <submittedName>
        <fullName evidence="4">Uncharacterized protein LOC106817306</fullName>
    </submittedName>
</protein>
<proteinExistence type="predicted"/>
<accession>A0ABM1EZ34</accession>
<dbReference type="RefSeq" id="XP_014677455.1">
    <property type="nucleotide sequence ID" value="XM_014821969.1"/>
</dbReference>
<feature type="transmembrane region" description="Helical" evidence="2">
    <location>
        <begin position="78"/>
        <end position="106"/>
    </location>
</feature>
<keyword evidence="3" id="KW-1185">Reference proteome</keyword>
<gene>
    <name evidence="4" type="primary">LOC106817306</name>
</gene>
<keyword evidence="2" id="KW-0812">Transmembrane</keyword>
<keyword evidence="2" id="KW-0472">Membrane</keyword>
<evidence type="ECO:0000313" key="4">
    <source>
        <dbReference type="RefSeq" id="XP_014677455.1"/>
    </source>
</evidence>
<evidence type="ECO:0000256" key="2">
    <source>
        <dbReference type="SAM" id="Phobius"/>
    </source>
</evidence>
<evidence type="ECO:0000256" key="1">
    <source>
        <dbReference type="SAM" id="MobiDB-lite"/>
    </source>
</evidence>